<dbReference type="CDD" id="cd16416">
    <property type="entry name" value="HAD_BsYqeG-like"/>
    <property type="match status" value="1"/>
</dbReference>
<evidence type="ECO:0000313" key="1">
    <source>
        <dbReference type="EMBL" id="MBD1382068.1"/>
    </source>
</evidence>
<dbReference type="GO" id="GO:0008962">
    <property type="term" value="F:phosphatidylglycerophosphatase activity"/>
    <property type="evidence" value="ECO:0007669"/>
    <property type="project" value="InterPro"/>
</dbReference>
<dbReference type="Gene3D" id="3.40.50.1000">
    <property type="entry name" value="HAD superfamily/HAD-like"/>
    <property type="match status" value="1"/>
</dbReference>
<sequence>MLKLFLPGEFVKNIFEITPQKLKEQNIKGVITDLDNTLVEWDRPNATPKLIKWFAEMKEHGIKVTIVSNNNEKRVSSFSQPLKIPFIYKARKPMGKAFRRAVKNMGLKKEEVVVIGDQLLTDVLGGNRNGFQTILVVPVAATDGVVTRFNRQVERRIMQVFKRKGMLQWEDRDNE</sequence>
<comment type="caution">
    <text evidence="1">The sequence shown here is derived from an EMBL/GenBank/DDBJ whole genome shotgun (WGS) entry which is preliminary data.</text>
</comment>
<dbReference type="InterPro" id="IPR006439">
    <property type="entry name" value="HAD-SF_hydro_IA"/>
</dbReference>
<name>A0A926RXN3_9BACI</name>
<dbReference type="NCBIfam" id="TIGR01668">
    <property type="entry name" value="YqeG_hyp_ppase"/>
    <property type="match status" value="1"/>
</dbReference>
<dbReference type="InterPro" id="IPR006549">
    <property type="entry name" value="HAD-SF_hydro_IIIA"/>
</dbReference>
<dbReference type="Pfam" id="PF13242">
    <property type="entry name" value="Hydrolase_like"/>
    <property type="match status" value="1"/>
</dbReference>
<evidence type="ECO:0000313" key="2">
    <source>
        <dbReference type="Proteomes" id="UP000626844"/>
    </source>
</evidence>
<dbReference type="InterPro" id="IPR036412">
    <property type="entry name" value="HAD-like_sf"/>
</dbReference>
<keyword evidence="2" id="KW-1185">Reference proteome</keyword>
<dbReference type="InterPro" id="IPR010021">
    <property type="entry name" value="PGPP1/Gep4"/>
</dbReference>
<dbReference type="FunFam" id="3.40.50.1000:FF:000067">
    <property type="entry name" value="HAD phosphatase, family IIIA"/>
    <property type="match status" value="1"/>
</dbReference>
<proteinExistence type="predicted"/>
<dbReference type="AlphaFoldDB" id="A0A926RXN3"/>
<dbReference type="InterPro" id="IPR023214">
    <property type="entry name" value="HAD_sf"/>
</dbReference>
<dbReference type="NCBIfam" id="TIGR01662">
    <property type="entry name" value="HAD-SF-IIIA"/>
    <property type="match status" value="1"/>
</dbReference>
<gene>
    <name evidence="1" type="ORF">IC621_17705</name>
</gene>
<organism evidence="1 2">
    <name type="scientific">Metabacillus arenae</name>
    <dbReference type="NCBI Taxonomy" id="2771434"/>
    <lineage>
        <taxon>Bacteria</taxon>
        <taxon>Bacillati</taxon>
        <taxon>Bacillota</taxon>
        <taxon>Bacilli</taxon>
        <taxon>Bacillales</taxon>
        <taxon>Bacillaceae</taxon>
        <taxon>Metabacillus</taxon>
    </lineage>
</organism>
<dbReference type="Proteomes" id="UP000626844">
    <property type="component" value="Unassembled WGS sequence"/>
</dbReference>
<dbReference type="RefSeq" id="WP_191159898.1">
    <property type="nucleotide sequence ID" value="NZ_JACXAI010000025.1"/>
</dbReference>
<protein>
    <submittedName>
        <fullName evidence="1">YqeG family HAD IIIA-type phosphatase</fullName>
    </submittedName>
</protein>
<dbReference type="GO" id="GO:0005737">
    <property type="term" value="C:cytoplasm"/>
    <property type="evidence" value="ECO:0007669"/>
    <property type="project" value="TreeGrafter"/>
</dbReference>
<dbReference type="EMBL" id="JACXAI010000025">
    <property type="protein sequence ID" value="MBD1382068.1"/>
    <property type="molecule type" value="Genomic_DNA"/>
</dbReference>
<accession>A0A926RXN3</accession>
<dbReference type="Pfam" id="PF08282">
    <property type="entry name" value="Hydrolase_3"/>
    <property type="match status" value="1"/>
</dbReference>
<reference evidence="1" key="1">
    <citation type="submission" date="2020-09" db="EMBL/GenBank/DDBJ databases">
        <title>A novel bacterium of genus Bacillus, isolated from South China Sea.</title>
        <authorList>
            <person name="Huang H."/>
            <person name="Mo K."/>
            <person name="Hu Y."/>
        </authorList>
    </citation>
    <scope>NUCLEOTIDE SEQUENCE</scope>
    <source>
        <strain evidence="1">IB182487</strain>
    </source>
</reference>
<dbReference type="PANTHER" id="PTHR19288">
    <property type="entry name" value="4-NITROPHENYLPHOSPHATASE-RELATED"/>
    <property type="match status" value="1"/>
</dbReference>
<dbReference type="PANTHER" id="PTHR19288:SF25">
    <property type="entry name" value="PHOSPHATIDYLGLYCEROPHOSPHATASE GEP4, MITOCHONDRIAL"/>
    <property type="match status" value="1"/>
</dbReference>
<dbReference type="NCBIfam" id="TIGR01549">
    <property type="entry name" value="HAD-SF-IA-v1"/>
    <property type="match status" value="1"/>
</dbReference>
<dbReference type="SUPFAM" id="SSF56784">
    <property type="entry name" value="HAD-like"/>
    <property type="match status" value="1"/>
</dbReference>